<evidence type="ECO:0000313" key="4">
    <source>
        <dbReference type="Proteomes" id="UP000198287"/>
    </source>
</evidence>
<accession>A0A226F2L7</accession>
<evidence type="ECO:0000313" key="3">
    <source>
        <dbReference type="EMBL" id="OXA64022.1"/>
    </source>
</evidence>
<keyword evidence="2" id="KW-1133">Transmembrane helix</keyword>
<keyword evidence="2" id="KW-0812">Transmembrane</keyword>
<protein>
    <submittedName>
        <fullName evidence="3">Uncharacterized protein</fullName>
    </submittedName>
</protein>
<reference evidence="3 4" key="1">
    <citation type="submission" date="2015-12" db="EMBL/GenBank/DDBJ databases">
        <title>The genome of Folsomia candida.</title>
        <authorList>
            <person name="Faddeeva A."/>
            <person name="Derks M.F."/>
            <person name="Anvar Y."/>
            <person name="Smit S."/>
            <person name="Van Straalen N."/>
            <person name="Roelofs D."/>
        </authorList>
    </citation>
    <scope>NUCLEOTIDE SEQUENCE [LARGE SCALE GENOMIC DNA]</scope>
    <source>
        <strain evidence="3 4">VU population</strain>
        <tissue evidence="3">Whole body</tissue>
    </source>
</reference>
<feature type="transmembrane region" description="Helical" evidence="2">
    <location>
        <begin position="125"/>
        <end position="145"/>
    </location>
</feature>
<sequence length="218" mass="24763">MIMHPFPCEKTKWKIYGNYKTICCGTIFVHPLRPWWWALEFYTIFVICIFAAEFAKFAAWQTAIGVTIGVVCLFSSFKTILSNPGICPRPSYDEAVSNAILPTTEKQRLSMMGNQWTILIATDDPWYDCMTFCCALLGFSGLLILPPIMSCCKCWDKVHSRNAWGSRWMQSPTASSNATYPRQPPTEDITKYGSAITRQNEDISNRNDTETAINFAAY</sequence>
<feature type="region of interest" description="Disordered" evidence="1">
    <location>
        <begin position="170"/>
        <end position="189"/>
    </location>
</feature>
<comment type="caution">
    <text evidence="3">The sequence shown here is derived from an EMBL/GenBank/DDBJ whole genome shotgun (WGS) entry which is preliminary data.</text>
</comment>
<dbReference type="Proteomes" id="UP000198287">
    <property type="component" value="Unassembled WGS sequence"/>
</dbReference>
<feature type="transmembrane region" description="Helical" evidence="2">
    <location>
        <begin position="62"/>
        <end position="81"/>
    </location>
</feature>
<feature type="transmembrane region" description="Helical" evidence="2">
    <location>
        <begin position="35"/>
        <end position="55"/>
    </location>
</feature>
<keyword evidence="4" id="KW-1185">Reference proteome</keyword>
<evidence type="ECO:0000256" key="2">
    <source>
        <dbReference type="SAM" id="Phobius"/>
    </source>
</evidence>
<name>A0A226F2L7_FOLCA</name>
<proteinExistence type="predicted"/>
<feature type="compositionally biased region" description="Polar residues" evidence="1">
    <location>
        <begin position="170"/>
        <end position="180"/>
    </location>
</feature>
<organism evidence="3 4">
    <name type="scientific">Folsomia candida</name>
    <name type="common">Springtail</name>
    <dbReference type="NCBI Taxonomy" id="158441"/>
    <lineage>
        <taxon>Eukaryota</taxon>
        <taxon>Metazoa</taxon>
        <taxon>Ecdysozoa</taxon>
        <taxon>Arthropoda</taxon>
        <taxon>Hexapoda</taxon>
        <taxon>Collembola</taxon>
        <taxon>Entomobryomorpha</taxon>
        <taxon>Isotomoidea</taxon>
        <taxon>Isotomidae</taxon>
        <taxon>Proisotominae</taxon>
        <taxon>Folsomia</taxon>
    </lineage>
</organism>
<evidence type="ECO:0000256" key="1">
    <source>
        <dbReference type="SAM" id="MobiDB-lite"/>
    </source>
</evidence>
<keyword evidence="2" id="KW-0472">Membrane</keyword>
<dbReference type="AlphaFoldDB" id="A0A226F2L7"/>
<dbReference type="EMBL" id="LNIX01000001">
    <property type="protein sequence ID" value="OXA64022.1"/>
    <property type="molecule type" value="Genomic_DNA"/>
</dbReference>
<gene>
    <name evidence="3" type="ORF">Fcan01_02180</name>
</gene>